<dbReference type="InterPro" id="IPR008613">
    <property type="entry name" value="Excalibur_Ca-bd_domain"/>
</dbReference>
<evidence type="ECO:0000313" key="4">
    <source>
        <dbReference type="EMBL" id="AMM31490.1"/>
    </source>
</evidence>
<evidence type="ECO:0000259" key="3">
    <source>
        <dbReference type="SMART" id="SM00894"/>
    </source>
</evidence>
<dbReference type="Pfam" id="PF05901">
    <property type="entry name" value="Excalibur"/>
    <property type="match status" value="1"/>
</dbReference>
<feature type="signal peptide" evidence="2">
    <location>
        <begin position="1"/>
        <end position="25"/>
    </location>
</feature>
<evidence type="ECO:0000256" key="1">
    <source>
        <dbReference type="SAM" id="MobiDB-lite"/>
    </source>
</evidence>
<keyword evidence="5" id="KW-1185">Reference proteome</keyword>
<accession>A0A126ZWF0</accession>
<feature type="region of interest" description="Disordered" evidence="1">
    <location>
        <begin position="265"/>
        <end position="296"/>
    </location>
</feature>
<dbReference type="STRING" id="37927.SA2016_0802"/>
<dbReference type="Pfam" id="PF07510">
    <property type="entry name" value="GmrSD_C"/>
    <property type="match status" value="1"/>
</dbReference>
<dbReference type="PATRIC" id="fig|37927.3.peg.824"/>
<dbReference type="Proteomes" id="UP000070134">
    <property type="component" value="Chromosome"/>
</dbReference>
<feature type="region of interest" description="Disordered" evidence="1">
    <location>
        <begin position="39"/>
        <end position="59"/>
    </location>
</feature>
<protein>
    <submittedName>
        <fullName evidence="4">Calcium-binding protein</fullName>
    </submittedName>
</protein>
<dbReference type="SMART" id="SM00894">
    <property type="entry name" value="Excalibur"/>
    <property type="match status" value="1"/>
</dbReference>
<evidence type="ECO:0000256" key="2">
    <source>
        <dbReference type="SAM" id="SignalP"/>
    </source>
</evidence>
<feature type="compositionally biased region" description="Basic and acidic residues" evidence="1">
    <location>
        <begin position="333"/>
        <end position="344"/>
    </location>
</feature>
<keyword evidence="2" id="KW-0732">Signal</keyword>
<feature type="chain" id="PRO_5007445547" evidence="2">
    <location>
        <begin position="26"/>
        <end position="344"/>
    </location>
</feature>
<proteinExistence type="predicted"/>
<gene>
    <name evidence="4" type="ORF">SA2016_0802</name>
</gene>
<dbReference type="InterPro" id="IPR011089">
    <property type="entry name" value="GmrSD_C"/>
</dbReference>
<dbReference type="PROSITE" id="PS51257">
    <property type="entry name" value="PROKAR_LIPOPROTEIN"/>
    <property type="match status" value="1"/>
</dbReference>
<dbReference type="RefSeq" id="WP_229710791.1">
    <property type="nucleotide sequence ID" value="NZ_BJMO01000036.1"/>
</dbReference>
<reference evidence="4 5" key="1">
    <citation type="submission" date="2016-02" db="EMBL/GenBank/DDBJ databases">
        <title>Complete genome of Sinomonas atrocyanea KCTC 3377.</title>
        <authorList>
            <person name="Kim K.M."/>
        </authorList>
    </citation>
    <scope>NUCLEOTIDE SEQUENCE [LARGE SCALE GENOMIC DNA]</scope>
    <source>
        <strain evidence="4 5">KCTC 3377</strain>
    </source>
</reference>
<feature type="compositionally biased region" description="Low complexity" evidence="1">
    <location>
        <begin position="39"/>
        <end position="55"/>
    </location>
</feature>
<dbReference type="PANTHER" id="PTHR24094:SF15">
    <property type="entry name" value="AMP-DEPENDENT SYNTHETASE_LIGASE DOMAIN-CONTAINING PROTEIN-RELATED"/>
    <property type="match status" value="1"/>
</dbReference>
<dbReference type="AlphaFoldDB" id="A0A126ZWF0"/>
<organism evidence="4 5">
    <name type="scientific">Sinomonas atrocyanea</name>
    <dbReference type="NCBI Taxonomy" id="37927"/>
    <lineage>
        <taxon>Bacteria</taxon>
        <taxon>Bacillati</taxon>
        <taxon>Actinomycetota</taxon>
        <taxon>Actinomycetes</taxon>
        <taxon>Micrococcales</taxon>
        <taxon>Micrococcaceae</taxon>
        <taxon>Sinomonas</taxon>
    </lineage>
</organism>
<feature type="domain" description="Excalibur calcium-binding" evidence="3">
    <location>
        <begin position="308"/>
        <end position="344"/>
    </location>
</feature>
<feature type="region of interest" description="Disordered" evidence="1">
    <location>
        <begin position="324"/>
        <end position="344"/>
    </location>
</feature>
<dbReference type="KEGG" id="satk:SA2016_0802"/>
<dbReference type="EMBL" id="CP014518">
    <property type="protein sequence ID" value="AMM31490.1"/>
    <property type="molecule type" value="Genomic_DNA"/>
</dbReference>
<feature type="compositionally biased region" description="Pro residues" evidence="1">
    <location>
        <begin position="275"/>
        <end position="296"/>
    </location>
</feature>
<evidence type="ECO:0000313" key="5">
    <source>
        <dbReference type="Proteomes" id="UP000070134"/>
    </source>
</evidence>
<dbReference type="PANTHER" id="PTHR24094">
    <property type="entry name" value="SECRETED PROTEIN"/>
    <property type="match status" value="1"/>
</dbReference>
<name>A0A126ZWF0_9MICC</name>
<sequence precursor="true">MKSIVVAGGAALALLLSGCGGGVSAAAKAQHALSTAPAVVSASPTATASPTASPAGEPLDPDTVVAAAGSAPKAQPAYATKALDLLATLPVKGRAPKTGYTRDQFGQAWVDVDHNGCDTRNDILKRDLTATAYTAGSRCRIASGTLNDPYTGKTIGFVRGNGTSTAVQIDHVVALSDAWQKGAQQLTAAQRTALANDPLNVLAVDGPTNEAKGDGDAATWLPPNKSYRCQYVARQVSVKATYSLWVTQAEHDAIARVLASCPDQQVPTDQKAPAKPVPAPAAPAPAAPAQPAPAPAPVVPAPAPASVYYANCAAARAAGAAPLYAGQPGYSTKLDRDRDGVACE</sequence>